<dbReference type="InterPro" id="IPR012000">
    <property type="entry name" value="Thiamin_PyroP_enz_cen_dom"/>
</dbReference>
<dbReference type="PANTHER" id="PTHR18968:SF13">
    <property type="entry name" value="ACETOLACTATE SYNTHASE CATALYTIC SUBUNIT, MITOCHONDRIAL"/>
    <property type="match status" value="1"/>
</dbReference>
<dbReference type="GO" id="GO:0005948">
    <property type="term" value="C:acetolactate synthase complex"/>
    <property type="evidence" value="ECO:0007669"/>
    <property type="project" value="TreeGrafter"/>
</dbReference>
<evidence type="ECO:0000313" key="5">
    <source>
        <dbReference type="Proteomes" id="UP000712673"/>
    </source>
</evidence>
<dbReference type="GO" id="GO:0050660">
    <property type="term" value="F:flavin adenine dinucleotide binding"/>
    <property type="evidence" value="ECO:0007669"/>
    <property type="project" value="TreeGrafter"/>
</dbReference>
<dbReference type="FunFam" id="3.40.50.970:FF:000007">
    <property type="entry name" value="Acetolactate synthase"/>
    <property type="match status" value="1"/>
</dbReference>
<evidence type="ECO:0000259" key="3">
    <source>
        <dbReference type="Pfam" id="PF02776"/>
    </source>
</evidence>
<reference evidence="4" key="1">
    <citation type="submission" date="2019-03" db="EMBL/GenBank/DDBJ databases">
        <title>Lake Tanganyika Metagenome-Assembled Genomes (MAGs).</title>
        <authorList>
            <person name="Tran P."/>
        </authorList>
    </citation>
    <scope>NUCLEOTIDE SEQUENCE</scope>
    <source>
        <strain evidence="4">K_DeepCast_65m_m2_066</strain>
    </source>
</reference>
<name>A0A937W541_UNCTE</name>
<dbReference type="InterPro" id="IPR029061">
    <property type="entry name" value="THDP-binding"/>
</dbReference>
<dbReference type="SUPFAM" id="SSF52467">
    <property type="entry name" value="DHS-like NAD/FAD-binding domain"/>
    <property type="match status" value="1"/>
</dbReference>
<feature type="domain" description="Thiamine pyrophosphate enzyme central" evidence="2">
    <location>
        <begin position="194"/>
        <end position="310"/>
    </location>
</feature>
<dbReference type="Gene3D" id="3.40.50.970">
    <property type="match status" value="1"/>
</dbReference>
<dbReference type="GO" id="GO:0030976">
    <property type="term" value="F:thiamine pyrophosphate binding"/>
    <property type="evidence" value="ECO:0007669"/>
    <property type="project" value="InterPro"/>
</dbReference>
<dbReference type="Pfam" id="PF02776">
    <property type="entry name" value="TPP_enzyme_N"/>
    <property type="match status" value="1"/>
</dbReference>
<dbReference type="SUPFAM" id="SSF52518">
    <property type="entry name" value="Thiamin diphosphate-binding fold (THDP-binding)"/>
    <property type="match status" value="1"/>
</dbReference>
<feature type="domain" description="Thiamine pyrophosphate enzyme N-terminal TPP-binding" evidence="3">
    <location>
        <begin position="7"/>
        <end position="121"/>
    </location>
</feature>
<dbReference type="InterPro" id="IPR012001">
    <property type="entry name" value="Thiamin_PyroP_enz_TPP-bd_dom"/>
</dbReference>
<evidence type="ECO:0000313" key="4">
    <source>
        <dbReference type="EMBL" id="MBM3225355.1"/>
    </source>
</evidence>
<dbReference type="GO" id="GO:0009097">
    <property type="term" value="P:isoleucine biosynthetic process"/>
    <property type="evidence" value="ECO:0007669"/>
    <property type="project" value="TreeGrafter"/>
</dbReference>
<proteinExistence type="inferred from homology"/>
<protein>
    <submittedName>
        <fullName evidence="4">Thiamine pyrophosphate-binding protein</fullName>
    </submittedName>
</protein>
<dbReference type="InterPro" id="IPR045229">
    <property type="entry name" value="TPP_enz"/>
</dbReference>
<dbReference type="EMBL" id="VGLS01000551">
    <property type="protein sequence ID" value="MBM3225355.1"/>
    <property type="molecule type" value="Genomic_DNA"/>
</dbReference>
<sequence>MAEIQSGQAVLELLKAEQVRHIFGIVGSTFLDVLDALYDDKSLEYINVRHEQGAAFMADGLARVTGTPAVCLVTSGPGATNLLTGIAAAYVAHSPVVAIAGGPPFGHYYKDAFQELDLLSMFKPITKLSIQVNKPDRIPEILHYALRMAMTGRKGPVFIDIPRDVLNNHVLQTEVAPPSAYRPDHPQLPHPEGIREAVRLLQQAERPLMLVGGGVTWAHASDLAVRLSEQYALPMITAYGRNDAVPNAHPHYIGPLGRGGSLEAAAACRRADVLLVVGSRLGNFTTYYDQRYIQPGTRIIQIDIDNRDIG</sequence>
<dbReference type="GO" id="GO:0000287">
    <property type="term" value="F:magnesium ion binding"/>
    <property type="evidence" value="ECO:0007669"/>
    <property type="project" value="InterPro"/>
</dbReference>
<comment type="similarity">
    <text evidence="1">Belongs to the TPP enzyme family.</text>
</comment>
<dbReference type="InterPro" id="IPR029035">
    <property type="entry name" value="DHS-like_NAD/FAD-binding_dom"/>
</dbReference>
<dbReference type="CDD" id="cd07035">
    <property type="entry name" value="TPP_PYR_POX_like"/>
    <property type="match status" value="1"/>
</dbReference>
<comment type="caution">
    <text evidence="4">The sequence shown here is derived from an EMBL/GenBank/DDBJ whole genome shotgun (WGS) entry which is preliminary data.</text>
</comment>
<dbReference type="AlphaFoldDB" id="A0A937W541"/>
<dbReference type="GO" id="GO:0003984">
    <property type="term" value="F:acetolactate synthase activity"/>
    <property type="evidence" value="ECO:0007669"/>
    <property type="project" value="TreeGrafter"/>
</dbReference>
<evidence type="ECO:0000259" key="2">
    <source>
        <dbReference type="Pfam" id="PF00205"/>
    </source>
</evidence>
<organism evidence="4 5">
    <name type="scientific">Tectimicrobiota bacterium</name>
    <dbReference type="NCBI Taxonomy" id="2528274"/>
    <lineage>
        <taxon>Bacteria</taxon>
        <taxon>Pseudomonadati</taxon>
        <taxon>Nitrospinota/Tectimicrobiota group</taxon>
        <taxon>Candidatus Tectimicrobiota</taxon>
    </lineage>
</organism>
<dbReference type="PANTHER" id="PTHR18968">
    <property type="entry name" value="THIAMINE PYROPHOSPHATE ENZYMES"/>
    <property type="match status" value="1"/>
</dbReference>
<dbReference type="Pfam" id="PF00205">
    <property type="entry name" value="TPP_enzyme_M"/>
    <property type="match status" value="1"/>
</dbReference>
<dbReference type="Gene3D" id="3.40.50.1220">
    <property type="entry name" value="TPP-binding domain"/>
    <property type="match status" value="1"/>
</dbReference>
<evidence type="ECO:0000256" key="1">
    <source>
        <dbReference type="ARBA" id="ARBA00007812"/>
    </source>
</evidence>
<feature type="non-terminal residue" evidence="4">
    <location>
        <position position="310"/>
    </location>
</feature>
<dbReference type="GO" id="GO:0009099">
    <property type="term" value="P:L-valine biosynthetic process"/>
    <property type="evidence" value="ECO:0007669"/>
    <property type="project" value="TreeGrafter"/>
</dbReference>
<gene>
    <name evidence="4" type="ORF">FJZ47_16345</name>
</gene>
<accession>A0A937W541</accession>
<dbReference type="Proteomes" id="UP000712673">
    <property type="component" value="Unassembled WGS sequence"/>
</dbReference>